<dbReference type="EMBL" id="LQPR01000085">
    <property type="protein sequence ID" value="ORW63991.1"/>
    <property type="molecule type" value="Genomic_DNA"/>
</dbReference>
<dbReference type="PANTHER" id="PTHR35010">
    <property type="entry name" value="BLL4672 PROTEIN-RELATED"/>
    <property type="match status" value="1"/>
</dbReference>
<dbReference type="SUPFAM" id="SSF47413">
    <property type="entry name" value="lambda repressor-like DNA-binding domains"/>
    <property type="match status" value="1"/>
</dbReference>
<proteinExistence type="predicted"/>
<evidence type="ECO:0000313" key="2">
    <source>
        <dbReference type="EMBL" id="ORW63991.1"/>
    </source>
</evidence>
<dbReference type="SMART" id="SM00530">
    <property type="entry name" value="HTH_XRE"/>
    <property type="match status" value="1"/>
</dbReference>
<dbReference type="InterPro" id="IPR001387">
    <property type="entry name" value="Cro/C1-type_HTH"/>
</dbReference>
<dbReference type="Gene3D" id="1.10.260.40">
    <property type="entry name" value="lambda repressor-like DNA-binding domains"/>
    <property type="match status" value="1"/>
</dbReference>
<dbReference type="GO" id="GO:0003677">
    <property type="term" value="F:DNA binding"/>
    <property type="evidence" value="ECO:0007669"/>
    <property type="project" value="InterPro"/>
</dbReference>
<name>A0AAJ3NKA0_9MYCO</name>
<reference evidence="2 3" key="1">
    <citation type="submission" date="2016-01" db="EMBL/GenBank/DDBJ databases">
        <title>The new phylogeny of the genus Mycobacterium.</title>
        <authorList>
            <person name="Tarcisio F."/>
            <person name="Conor M."/>
            <person name="Antonella G."/>
            <person name="Elisabetta G."/>
            <person name="Giulia F.S."/>
            <person name="Sara T."/>
            <person name="Anna F."/>
            <person name="Clotilde B."/>
            <person name="Roberto B."/>
            <person name="Veronica D.S."/>
            <person name="Fabio R."/>
            <person name="Monica P."/>
            <person name="Olivier J."/>
            <person name="Enrico T."/>
            <person name="Nicola S."/>
        </authorList>
    </citation>
    <scope>NUCLEOTIDE SEQUENCE [LARGE SCALE GENOMIC DNA]</scope>
    <source>
        <strain evidence="2 3">DSM 44616</strain>
    </source>
</reference>
<dbReference type="InterPro" id="IPR041413">
    <property type="entry name" value="MLTR_LBD"/>
</dbReference>
<accession>A0AAJ3NKA0</accession>
<dbReference type="PANTHER" id="PTHR35010:SF2">
    <property type="entry name" value="BLL4672 PROTEIN"/>
    <property type="match status" value="1"/>
</dbReference>
<evidence type="ECO:0000313" key="3">
    <source>
        <dbReference type="Proteomes" id="UP000193387"/>
    </source>
</evidence>
<sequence>MTKTLGEFLRARREAITPNQQRHGDLARRRRTPGLRREEVAVRAGISADYYARLEQGRENHPSARILDALVIALGLSPSEATYLYDLATPRHRWRQKASSQQNPAEYLLLIMQAWTLGPAYIVNRRCDVLAENPQASELFSQFTITGNVLRLLFLDPEAKTLWVNWESYVKTAIATVHRTAGIDIDQPDITDIVLELSKKSSDFVQMWNSHDVNVSDGKVKQLRHRDFGELELDYELLSVASAPGQFLVIHRSIKNGSFFSMAASPNTVDK</sequence>
<keyword evidence="3" id="KW-1185">Reference proteome</keyword>
<dbReference type="Pfam" id="PF17765">
    <property type="entry name" value="MLTR_LBD"/>
    <property type="match status" value="1"/>
</dbReference>
<dbReference type="PROSITE" id="PS50943">
    <property type="entry name" value="HTH_CROC1"/>
    <property type="match status" value="1"/>
</dbReference>
<feature type="domain" description="HTH cro/C1-type" evidence="1">
    <location>
        <begin position="26"/>
        <end position="81"/>
    </location>
</feature>
<organism evidence="2 3">
    <name type="scientific">Mycobacterium saskatchewanense</name>
    <dbReference type="NCBI Taxonomy" id="220927"/>
    <lineage>
        <taxon>Bacteria</taxon>
        <taxon>Bacillati</taxon>
        <taxon>Actinomycetota</taxon>
        <taxon>Actinomycetes</taxon>
        <taxon>Mycobacteriales</taxon>
        <taxon>Mycobacteriaceae</taxon>
        <taxon>Mycobacterium</taxon>
        <taxon>Mycobacterium simiae complex</taxon>
    </lineage>
</organism>
<comment type="caution">
    <text evidence="2">The sequence shown here is derived from an EMBL/GenBank/DDBJ whole genome shotgun (WGS) entry which is preliminary data.</text>
</comment>
<dbReference type="Gene3D" id="3.30.450.180">
    <property type="match status" value="1"/>
</dbReference>
<dbReference type="InterPro" id="IPR010982">
    <property type="entry name" value="Lambda_DNA-bd_dom_sf"/>
</dbReference>
<dbReference type="RefSeq" id="WP_051472940.1">
    <property type="nucleotide sequence ID" value="NZ_AP022573.1"/>
</dbReference>
<dbReference type="Proteomes" id="UP000193387">
    <property type="component" value="Unassembled WGS sequence"/>
</dbReference>
<dbReference type="CDD" id="cd00093">
    <property type="entry name" value="HTH_XRE"/>
    <property type="match status" value="1"/>
</dbReference>
<dbReference type="Pfam" id="PF13560">
    <property type="entry name" value="HTH_31"/>
    <property type="match status" value="1"/>
</dbReference>
<dbReference type="AlphaFoldDB" id="A0AAJ3NKA0"/>
<protein>
    <recommendedName>
        <fullName evidence="1">HTH cro/C1-type domain-containing protein</fullName>
    </recommendedName>
</protein>
<evidence type="ECO:0000259" key="1">
    <source>
        <dbReference type="PROSITE" id="PS50943"/>
    </source>
</evidence>
<gene>
    <name evidence="2" type="ORF">AWC23_27460</name>
</gene>